<evidence type="ECO:0000313" key="2">
    <source>
        <dbReference type="EMBL" id="GAI01014.1"/>
    </source>
</evidence>
<dbReference type="InterPro" id="IPR044060">
    <property type="entry name" value="Bacterial_rp_domain"/>
</dbReference>
<comment type="caution">
    <text evidence="2">The sequence shown here is derived from an EMBL/GenBank/DDBJ whole genome shotgun (WGS) entry which is preliminary data.</text>
</comment>
<dbReference type="Pfam" id="PF18998">
    <property type="entry name" value="Flg_new_2"/>
    <property type="match status" value="1"/>
</dbReference>
<feature type="non-terminal residue" evidence="2">
    <location>
        <position position="243"/>
    </location>
</feature>
<proteinExistence type="predicted"/>
<sequence>MAEMIRQVAASSDDCYVFNTTMRLTSAAIFIAIVGHYPNSYMRFLNIPIPPGSTIEHAHLEVCSYGSNGGRSVMAVYGIKEPNTNTFSTQADADVRPMTAAFADWICGAGAGEFEQYWGADTWHGAPPDGPELKDIVQEIVNQGGWASGNSMAIKLEASDTGITRSVWSWDGDPAKAPILVITYTPPGEIQHTLIISTTLGGTTNPAPGSYPHDEGAIANVLATPDVGYRFLNWDLDGLTVTD</sequence>
<dbReference type="EMBL" id="BARV01000656">
    <property type="protein sequence ID" value="GAI01014.1"/>
    <property type="molecule type" value="Genomic_DNA"/>
</dbReference>
<dbReference type="AlphaFoldDB" id="X1M3S2"/>
<feature type="domain" description="Bacterial repeat" evidence="1">
    <location>
        <begin position="193"/>
        <end position="241"/>
    </location>
</feature>
<gene>
    <name evidence="2" type="ORF">S06H3_02295</name>
</gene>
<reference evidence="2" key="1">
    <citation type="journal article" date="2014" name="Front. Microbiol.">
        <title>High frequency of phylogenetically diverse reductive dehalogenase-homologous genes in deep subseafloor sedimentary metagenomes.</title>
        <authorList>
            <person name="Kawai M."/>
            <person name="Futagami T."/>
            <person name="Toyoda A."/>
            <person name="Takaki Y."/>
            <person name="Nishi S."/>
            <person name="Hori S."/>
            <person name="Arai W."/>
            <person name="Tsubouchi T."/>
            <person name="Morono Y."/>
            <person name="Uchiyama I."/>
            <person name="Ito T."/>
            <person name="Fujiyama A."/>
            <person name="Inagaki F."/>
            <person name="Takami H."/>
        </authorList>
    </citation>
    <scope>NUCLEOTIDE SEQUENCE</scope>
    <source>
        <strain evidence="2">Expedition CK06-06</strain>
    </source>
</reference>
<evidence type="ECO:0000259" key="1">
    <source>
        <dbReference type="Pfam" id="PF18998"/>
    </source>
</evidence>
<protein>
    <recommendedName>
        <fullName evidence="1">Bacterial repeat domain-containing protein</fullName>
    </recommendedName>
</protein>
<accession>X1M3S2</accession>
<name>X1M3S2_9ZZZZ</name>
<organism evidence="2">
    <name type="scientific">marine sediment metagenome</name>
    <dbReference type="NCBI Taxonomy" id="412755"/>
    <lineage>
        <taxon>unclassified sequences</taxon>
        <taxon>metagenomes</taxon>
        <taxon>ecological metagenomes</taxon>
    </lineage>
</organism>